<dbReference type="SUPFAM" id="SSF47413">
    <property type="entry name" value="lambda repressor-like DNA-binding domains"/>
    <property type="match status" value="1"/>
</dbReference>
<dbReference type="PANTHER" id="PTHR37038">
    <property type="entry name" value="TRANSCRIPTIONAL REGULATOR-RELATED"/>
    <property type="match status" value="1"/>
</dbReference>
<dbReference type="PATRIC" id="fig|1125712.3.peg.2513"/>
<dbReference type="PANTHER" id="PTHR37038:SF14">
    <property type="entry name" value="TRANSCRIPTIONAL ACTIVATOR"/>
    <property type="match status" value="1"/>
</dbReference>
<reference evidence="2 3" key="1">
    <citation type="submission" date="2013-08" db="EMBL/GenBank/DDBJ databases">
        <authorList>
            <person name="Durkin A.S."/>
            <person name="Haft D.R."/>
            <person name="McCorrison J."/>
            <person name="Torralba M."/>
            <person name="Gillis M."/>
            <person name="Haft D.H."/>
            <person name="Methe B."/>
            <person name="Sutton G."/>
            <person name="Nelson K.E."/>
        </authorList>
    </citation>
    <scope>NUCLEOTIDE SEQUENCE [LARGE SCALE GENOMIC DNA]</scope>
    <source>
        <strain evidence="2 3">F0195</strain>
    </source>
</reference>
<dbReference type="AlphaFoldDB" id="U2TIH1"/>
<dbReference type="Gene3D" id="1.25.40.10">
    <property type="entry name" value="Tetratricopeptide repeat domain"/>
    <property type="match status" value="1"/>
</dbReference>
<organism evidence="2 3">
    <name type="scientific">Olsenella profusa F0195</name>
    <dbReference type="NCBI Taxonomy" id="1125712"/>
    <lineage>
        <taxon>Bacteria</taxon>
        <taxon>Bacillati</taxon>
        <taxon>Actinomycetota</taxon>
        <taxon>Coriobacteriia</taxon>
        <taxon>Coriobacteriales</taxon>
        <taxon>Atopobiaceae</taxon>
        <taxon>Olsenella</taxon>
    </lineage>
</organism>
<evidence type="ECO:0000313" key="2">
    <source>
        <dbReference type="EMBL" id="ERL06023.1"/>
    </source>
</evidence>
<dbReference type="PROSITE" id="PS50943">
    <property type="entry name" value="HTH_CROC1"/>
    <property type="match status" value="1"/>
</dbReference>
<dbReference type="GO" id="GO:0003677">
    <property type="term" value="F:DNA binding"/>
    <property type="evidence" value="ECO:0007669"/>
    <property type="project" value="UniProtKB-KW"/>
</dbReference>
<feature type="domain" description="HTH cro/C1-type" evidence="1">
    <location>
        <begin position="10"/>
        <end position="63"/>
    </location>
</feature>
<dbReference type="Proteomes" id="UP000016638">
    <property type="component" value="Unassembled WGS sequence"/>
</dbReference>
<dbReference type="OrthoDB" id="1855220at2"/>
<keyword evidence="3" id="KW-1185">Reference proteome</keyword>
<dbReference type="CDD" id="cd00093">
    <property type="entry name" value="HTH_XRE"/>
    <property type="match status" value="1"/>
</dbReference>
<evidence type="ECO:0000313" key="3">
    <source>
        <dbReference type="Proteomes" id="UP000016638"/>
    </source>
</evidence>
<accession>U2TIH1</accession>
<dbReference type="SMART" id="SM00530">
    <property type="entry name" value="HTH_XRE"/>
    <property type="match status" value="1"/>
</dbReference>
<dbReference type="SUPFAM" id="SSF48452">
    <property type="entry name" value="TPR-like"/>
    <property type="match status" value="1"/>
</dbReference>
<evidence type="ECO:0000259" key="1">
    <source>
        <dbReference type="PROSITE" id="PS50943"/>
    </source>
</evidence>
<dbReference type="InterPro" id="IPR010982">
    <property type="entry name" value="Lambda_DNA-bd_dom_sf"/>
</dbReference>
<dbReference type="RefSeq" id="WP_021727408.1">
    <property type="nucleotide sequence ID" value="NZ_AWEZ01000073.1"/>
</dbReference>
<gene>
    <name evidence="2" type="ORF">HMPREF1316_0846</name>
</gene>
<proteinExistence type="predicted"/>
<dbReference type="EMBL" id="AWEZ01000073">
    <property type="protein sequence ID" value="ERL06023.1"/>
    <property type="molecule type" value="Genomic_DNA"/>
</dbReference>
<keyword evidence="2" id="KW-0238">DNA-binding</keyword>
<comment type="caution">
    <text evidence="2">The sequence shown here is derived from an EMBL/GenBank/DDBJ whole genome shotgun (WGS) entry which is preliminary data.</text>
</comment>
<dbReference type="eggNOG" id="COG1396">
    <property type="taxonomic scope" value="Bacteria"/>
</dbReference>
<dbReference type="InterPro" id="IPR053163">
    <property type="entry name" value="HTH-type_regulator_Rgg"/>
</dbReference>
<dbReference type="InterPro" id="IPR011990">
    <property type="entry name" value="TPR-like_helical_dom_sf"/>
</dbReference>
<protein>
    <submittedName>
        <fullName evidence="2">DNA-binding helix-turn-helix protein</fullName>
    </submittedName>
</protein>
<dbReference type="InterPro" id="IPR001387">
    <property type="entry name" value="Cro/C1-type_HTH"/>
</dbReference>
<sequence>MSQHELGSLVRRLRKEHGLTQEQLAEGICSPVSISRIESGRQRPSKALLDALMDRLGLDGYQLFESSAGSAKRQAFDRLSQATWNAINHLDADRGRVLLSDLRSSARETGSPGERQRVLELEAAALIRSQDSPEDCMRALELLEQGLRLSQPDIDVHDLEVRLLSSREAELLSLMVVALHGAGRPMDAIRLGERTLAALRRQGGLEGRQLVLCLSLMVNLANILEELGQAKEARTYLDLARDTSIKEDELGLMPFILAGTARLEFRAGDTTEAASTLRTVAAYLDLCEMHDYAHAIRAWMRHQGS</sequence>
<name>U2TIH1_9ACTN</name>
<dbReference type="STRING" id="1125712.HMPREF1316_0846"/>
<dbReference type="Pfam" id="PF13560">
    <property type="entry name" value="HTH_31"/>
    <property type="match status" value="1"/>
</dbReference>